<accession>A0ABR3VVD6</accession>
<evidence type="ECO:0000313" key="3">
    <source>
        <dbReference type="Proteomes" id="UP001586593"/>
    </source>
</evidence>
<dbReference type="EMBL" id="JAZHXJ010001063">
    <property type="protein sequence ID" value="KAL1846007.1"/>
    <property type="molecule type" value="Genomic_DNA"/>
</dbReference>
<feature type="region of interest" description="Disordered" evidence="1">
    <location>
        <begin position="17"/>
        <end position="36"/>
    </location>
</feature>
<evidence type="ECO:0000313" key="2">
    <source>
        <dbReference type="EMBL" id="KAL1846007.1"/>
    </source>
</evidence>
<comment type="caution">
    <text evidence="2">The sequence shown here is derived from an EMBL/GenBank/DDBJ whole genome shotgun (WGS) entry which is preliminary data.</text>
</comment>
<dbReference type="Proteomes" id="UP001586593">
    <property type="component" value="Unassembled WGS sequence"/>
</dbReference>
<name>A0ABR3VVD6_9PEZI</name>
<feature type="compositionally biased region" description="Basic and acidic residues" evidence="1">
    <location>
        <begin position="115"/>
        <end position="127"/>
    </location>
</feature>
<feature type="region of interest" description="Disordered" evidence="1">
    <location>
        <begin position="115"/>
        <end position="137"/>
    </location>
</feature>
<keyword evidence="3" id="KW-1185">Reference proteome</keyword>
<sequence>MQLTTQVYVVYIGSDREHKSHRNRAPTPAGPYPPNERDPAFLALLLAVHVQNSWLAAALPPSSIFTPSPSLNWSDAPISPHPSASSQGADGSNRTSTIFALGSTFQRDSLRRLTFRSDQREAGDHPRRSGLSRRPLV</sequence>
<gene>
    <name evidence="2" type="ORF">VTK73DRAFT_386</name>
</gene>
<protein>
    <submittedName>
        <fullName evidence="2">Uncharacterized protein</fullName>
    </submittedName>
</protein>
<proteinExistence type="predicted"/>
<feature type="compositionally biased region" description="Basic residues" evidence="1">
    <location>
        <begin position="128"/>
        <end position="137"/>
    </location>
</feature>
<organism evidence="2 3">
    <name type="scientific">Phialemonium thermophilum</name>
    <dbReference type="NCBI Taxonomy" id="223376"/>
    <lineage>
        <taxon>Eukaryota</taxon>
        <taxon>Fungi</taxon>
        <taxon>Dikarya</taxon>
        <taxon>Ascomycota</taxon>
        <taxon>Pezizomycotina</taxon>
        <taxon>Sordariomycetes</taxon>
        <taxon>Sordariomycetidae</taxon>
        <taxon>Cephalothecales</taxon>
        <taxon>Cephalothecaceae</taxon>
        <taxon>Phialemonium</taxon>
    </lineage>
</organism>
<evidence type="ECO:0000256" key="1">
    <source>
        <dbReference type="SAM" id="MobiDB-lite"/>
    </source>
</evidence>
<feature type="compositionally biased region" description="Polar residues" evidence="1">
    <location>
        <begin position="82"/>
        <end position="98"/>
    </location>
</feature>
<feature type="region of interest" description="Disordered" evidence="1">
    <location>
        <begin position="70"/>
        <end position="98"/>
    </location>
</feature>
<reference evidence="2 3" key="1">
    <citation type="journal article" date="2024" name="Commun. Biol.">
        <title>Comparative genomic analysis of thermophilic fungi reveals convergent evolutionary adaptations and gene losses.</title>
        <authorList>
            <person name="Steindorff A.S."/>
            <person name="Aguilar-Pontes M.V."/>
            <person name="Robinson A.J."/>
            <person name="Andreopoulos B."/>
            <person name="LaButti K."/>
            <person name="Kuo A."/>
            <person name="Mondo S."/>
            <person name="Riley R."/>
            <person name="Otillar R."/>
            <person name="Haridas S."/>
            <person name="Lipzen A."/>
            <person name="Grimwood J."/>
            <person name="Schmutz J."/>
            <person name="Clum A."/>
            <person name="Reid I.D."/>
            <person name="Moisan M.C."/>
            <person name="Butler G."/>
            <person name="Nguyen T.T.M."/>
            <person name="Dewar K."/>
            <person name="Conant G."/>
            <person name="Drula E."/>
            <person name="Henrissat B."/>
            <person name="Hansel C."/>
            <person name="Singer S."/>
            <person name="Hutchinson M.I."/>
            <person name="de Vries R.P."/>
            <person name="Natvig D.O."/>
            <person name="Powell A.J."/>
            <person name="Tsang A."/>
            <person name="Grigoriev I.V."/>
        </authorList>
    </citation>
    <scope>NUCLEOTIDE SEQUENCE [LARGE SCALE GENOMIC DNA]</scope>
    <source>
        <strain evidence="2 3">ATCC 24622</strain>
    </source>
</reference>